<keyword evidence="3" id="KW-1185">Reference proteome</keyword>
<feature type="chain" id="PRO_5003515612" evidence="1">
    <location>
        <begin position="21"/>
        <end position="190"/>
    </location>
</feature>
<evidence type="ECO:0000313" key="2">
    <source>
        <dbReference type="EMBL" id="AEV33152.1"/>
    </source>
</evidence>
<dbReference type="Proteomes" id="UP000005631">
    <property type="component" value="Chromosome"/>
</dbReference>
<dbReference type="HOGENOM" id="CLU_1426725_0_0_10"/>
<dbReference type="RefSeq" id="WP_014202501.1">
    <property type="nucleotide sequence ID" value="NC_016599.1"/>
</dbReference>
<protein>
    <submittedName>
        <fullName evidence="2">Uncharacterized protein</fullName>
    </submittedName>
</protein>
<accession>G8R485</accession>
<keyword evidence="1" id="KW-0732">Signal</keyword>
<feature type="signal peptide" evidence="1">
    <location>
        <begin position="1"/>
        <end position="20"/>
    </location>
</feature>
<dbReference type="KEGG" id="oho:Oweho_2178"/>
<evidence type="ECO:0000256" key="1">
    <source>
        <dbReference type="SAM" id="SignalP"/>
    </source>
</evidence>
<reference evidence="2 3" key="1">
    <citation type="journal article" date="2012" name="Stand. Genomic Sci.">
        <title>Genome sequence of the orange-pigmented seawater bacterium Owenweeksia hongkongensis type strain (UST20020801(T)).</title>
        <authorList>
            <person name="Riedel T."/>
            <person name="Held B."/>
            <person name="Nolan M."/>
            <person name="Lucas S."/>
            <person name="Lapidus A."/>
            <person name="Tice H."/>
            <person name="Del Rio T.G."/>
            <person name="Cheng J.F."/>
            <person name="Han C."/>
            <person name="Tapia R."/>
            <person name="Goodwin L.A."/>
            <person name="Pitluck S."/>
            <person name="Liolios K."/>
            <person name="Mavromatis K."/>
            <person name="Pagani I."/>
            <person name="Ivanova N."/>
            <person name="Mikhailova N."/>
            <person name="Pati A."/>
            <person name="Chen A."/>
            <person name="Palaniappan K."/>
            <person name="Rohde M."/>
            <person name="Tindall B.J."/>
            <person name="Detter J.C."/>
            <person name="Goker M."/>
            <person name="Woyke T."/>
            <person name="Bristow J."/>
            <person name="Eisen J.A."/>
            <person name="Markowitz V."/>
            <person name="Hugenholtz P."/>
            <person name="Klenk H.P."/>
            <person name="Kyrpides N.C."/>
        </authorList>
    </citation>
    <scope>NUCLEOTIDE SEQUENCE</scope>
    <source>
        <strain evidence="3">DSM 17368 / JCM 12287 / NRRL B-23963</strain>
    </source>
</reference>
<name>G8R485_OWEHD</name>
<sequence length="190" mass="21946">MHRFLFLFAFLICTIKPVVAQSHFSVDAQYVQGFQSHTLELFHIPVDQYFASGLNGHLYYEYHFAKPAINLRLGLGGQMMYFNGESGGEEFSGNSAKFEILLQGLYRFSEKWKAGLGVNLENNRDGDQFRAKSTDNFRYNALLDVHYNVSQRFSLLLRYSHVIYPNVDAYLLYNPAQRLSFGINYQITKP</sequence>
<dbReference type="Gene3D" id="2.40.160.20">
    <property type="match status" value="1"/>
</dbReference>
<dbReference type="STRING" id="926562.Oweho_2178"/>
<dbReference type="EMBL" id="CP003156">
    <property type="protein sequence ID" value="AEV33152.1"/>
    <property type="molecule type" value="Genomic_DNA"/>
</dbReference>
<organism evidence="2 3">
    <name type="scientific">Owenweeksia hongkongensis (strain DSM 17368 / CIP 108786 / JCM 12287 / NRRL B-23963 / UST20020801)</name>
    <dbReference type="NCBI Taxonomy" id="926562"/>
    <lineage>
        <taxon>Bacteria</taxon>
        <taxon>Pseudomonadati</taxon>
        <taxon>Bacteroidota</taxon>
        <taxon>Flavobacteriia</taxon>
        <taxon>Flavobacteriales</taxon>
        <taxon>Owenweeksiaceae</taxon>
        <taxon>Owenweeksia</taxon>
    </lineage>
</organism>
<gene>
    <name evidence="2" type="ordered locus">Oweho_2178</name>
</gene>
<dbReference type="AlphaFoldDB" id="G8R485"/>
<evidence type="ECO:0000313" key="3">
    <source>
        <dbReference type="Proteomes" id="UP000005631"/>
    </source>
</evidence>
<dbReference type="SUPFAM" id="SSF56935">
    <property type="entry name" value="Porins"/>
    <property type="match status" value="1"/>
</dbReference>
<proteinExistence type="predicted"/>